<sequence>MAVPVVGPTFFNMMQPSMFNNQYSRGPLYQYWRERSQEERQVRSQRVQDAQLRSKGQQPSSPTYGPSSNDSYTRRATSGPPPYADTSISTTNEQAGQQPDHHLPTYDAAIGRQQEDQAEDGEAPLLSVEEEKARLRQIEKHHRQTRDDEAVAQTLSRDDPEEADVQEERADKQVGRRKSTARKIGRWFADAASGYTAKQERW</sequence>
<feature type="compositionally biased region" description="Polar residues" evidence="1">
    <location>
        <begin position="54"/>
        <end position="76"/>
    </location>
</feature>
<reference evidence="2 3" key="1">
    <citation type="submission" date="2015-01" db="EMBL/GenBank/DDBJ databases">
        <title>The Genome Sequence of Exophiala sideris CBS121828.</title>
        <authorList>
            <consortium name="The Broad Institute Genomics Platform"/>
            <person name="Cuomo C."/>
            <person name="de Hoog S."/>
            <person name="Gorbushina A."/>
            <person name="Stielow B."/>
            <person name="Teixiera M."/>
            <person name="Abouelleil A."/>
            <person name="Chapman S.B."/>
            <person name="Priest M."/>
            <person name="Young S.K."/>
            <person name="Wortman J."/>
            <person name="Nusbaum C."/>
            <person name="Birren B."/>
        </authorList>
    </citation>
    <scope>NUCLEOTIDE SEQUENCE [LARGE SCALE GENOMIC DNA]</scope>
    <source>
        <strain evidence="2 3">CBS 121828</strain>
    </source>
</reference>
<dbReference type="Proteomes" id="UP000053599">
    <property type="component" value="Unassembled WGS sequence"/>
</dbReference>
<evidence type="ECO:0000313" key="2">
    <source>
        <dbReference type="EMBL" id="KIV77433.1"/>
    </source>
</evidence>
<feature type="compositionally biased region" description="Polar residues" evidence="1">
    <location>
        <begin position="86"/>
        <end position="97"/>
    </location>
</feature>
<feature type="region of interest" description="Disordered" evidence="1">
    <location>
        <begin position="35"/>
        <end position="185"/>
    </location>
</feature>
<dbReference type="HOGENOM" id="CLU_1343104_0_0_1"/>
<dbReference type="EMBL" id="KN846954">
    <property type="protein sequence ID" value="KIV77433.1"/>
    <property type="molecule type" value="Genomic_DNA"/>
</dbReference>
<gene>
    <name evidence="2" type="ORF">PV11_09228</name>
</gene>
<dbReference type="OrthoDB" id="4160581at2759"/>
<dbReference type="AlphaFoldDB" id="A0A0D1YR66"/>
<feature type="compositionally biased region" description="Basic and acidic residues" evidence="1">
    <location>
        <begin position="129"/>
        <end position="138"/>
    </location>
</feature>
<name>A0A0D1YR66_9EURO</name>
<feature type="compositionally biased region" description="Basic residues" evidence="1">
    <location>
        <begin position="175"/>
        <end position="185"/>
    </location>
</feature>
<protein>
    <submittedName>
        <fullName evidence="2">Uncharacterized protein</fullName>
    </submittedName>
</protein>
<accession>A0A0D1YR66</accession>
<organism evidence="2 3">
    <name type="scientific">Exophiala sideris</name>
    <dbReference type="NCBI Taxonomy" id="1016849"/>
    <lineage>
        <taxon>Eukaryota</taxon>
        <taxon>Fungi</taxon>
        <taxon>Dikarya</taxon>
        <taxon>Ascomycota</taxon>
        <taxon>Pezizomycotina</taxon>
        <taxon>Eurotiomycetes</taxon>
        <taxon>Chaetothyriomycetidae</taxon>
        <taxon>Chaetothyriales</taxon>
        <taxon>Herpotrichiellaceae</taxon>
        <taxon>Exophiala</taxon>
    </lineage>
</organism>
<evidence type="ECO:0000313" key="3">
    <source>
        <dbReference type="Proteomes" id="UP000053599"/>
    </source>
</evidence>
<proteinExistence type="predicted"/>
<evidence type="ECO:0000256" key="1">
    <source>
        <dbReference type="SAM" id="MobiDB-lite"/>
    </source>
</evidence>